<keyword evidence="4 7" id="KW-0812">Transmembrane</keyword>
<proteinExistence type="predicted"/>
<evidence type="ECO:0000256" key="2">
    <source>
        <dbReference type="ARBA" id="ARBA00022448"/>
    </source>
</evidence>
<name>A0ABU7JTW0_9NOCA</name>
<gene>
    <name evidence="9" type="ORF">Q8814_14335</name>
</gene>
<feature type="transmembrane region" description="Helical" evidence="7">
    <location>
        <begin position="290"/>
        <end position="313"/>
    </location>
</feature>
<evidence type="ECO:0000256" key="7">
    <source>
        <dbReference type="SAM" id="Phobius"/>
    </source>
</evidence>
<dbReference type="InterPro" id="IPR050171">
    <property type="entry name" value="MFS_Transporters"/>
</dbReference>
<feature type="transmembrane region" description="Helical" evidence="7">
    <location>
        <begin position="201"/>
        <end position="221"/>
    </location>
</feature>
<dbReference type="PANTHER" id="PTHR23517:SF13">
    <property type="entry name" value="MAJOR FACILITATOR SUPERFAMILY MFS_1"/>
    <property type="match status" value="1"/>
</dbReference>
<dbReference type="InterPro" id="IPR011701">
    <property type="entry name" value="MFS"/>
</dbReference>
<feature type="transmembrane region" description="Helical" evidence="7">
    <location>
        <begin position="148"/>
        <end position="168"/>
    </location>
</feature>
<evidence type="ECO:0000256" key="6">
    <source>
        <dbReference type="ARBA" id="ARBA00023136"/>
    </source>
</evidence>
<comment type="subcellular location">
    <subcellularLocation>
        <location evidence="1">Cell membrane</location>
        <topology evidence="1">Multi-pass membrane protein</topology>
    </subcellularLocation>
</comment>
<feature type="transmembrane region" description="Helical" evidence="7">
    <location>
        <begin position="26"/>
        <end position="49"/>
    </location>
</feature>
<keyword evidence="5 7" id="KW-1133">Transmembrane helix</keyword>
<feature type="domain" description="Major facilitator superfamily (MFS) profile" evidence="8">
    <location>
        <begin position="1"/>
        <end position="383"/>
    </location>
</feature>
<dbReference type="Pfam" id="PF07690">
    <property type="entry name" value="MFS_1"/>
    <property type="match status" value="1"/>
</dbReference>
<evidence type="ECO:0000256" key="4">
    <source>
        <dbReference type="ARBA" id="ARBA00022692"/>
    </source>
</evidence>
<keyword evidence="6 7" id="KW-0472">Membrane</keyword>
<evidence type="ECO:0000256" key="1">
    <source>
        <dbReference type="ARBA" id="ARBA00004651"/>
    </source>
</evidence>
<feature type="transmembrane region" description="Helical" evidence="7">
    <location>
        <begin position="357"/>
        <end position="377"/>
    </location>
</feature>
<evidence type="ECO:0000256" key="5">
    <source>
        <dbReference type="ARBA" id="ARBA00022989"/>
    </source>
</evidence>
<feature type="transmembrane region" description="Helical" evidence="7">
    <location>
        <begin position="236"/>
        <end position="255"/>
    </location>
</feature>
<feature type="transmembrane region" description="Helical" evidence="7">
    <location>
        <begin position="61"/>
        <end position="78"/>
    </location>
</feature>
<dbReference type="SUPFAM" id="SSF103473">
    <property type="entry name" value="MFS general substrate transporter"/>
    <property type="match status" value="1"/>
</dbReference>
<dbReference type="InterPro" id="IPR005829">
    <property type="entry name" value="Sugar_transporter_CS"/>
</dbReference>
<comment type="caution">
    <text evidence="9">The sequence shown here is derived from an EMBL/GenBank/DDBJ whole genome shotgun (WGS) entry which is preliminary data.</text>
</comment>
<feature type="transmembrane region" description="Helical" evidence="7">
    <location>
        <begin position="119"/>
        <end position="142"/>
    </location>
</feature>
<dbReference type="Gene3D" id="1.20.1250.20">
    <property type="entry name" value="MFS general substrate transporter like domains"/>
    <property type="match status" value="1"/>
</dbReference>
<sequence length="396" mass="39951">MGVFALTSSSSAPSPLYPVYQEQWGFSPAMLTTVFAVYVLALLATLLTVGALSDHVGRRPVVAASLLILLASMVTFIVSDSVTWLLVARILQGLAVGAATGALSAAVIDLQPNPKTGSLVNSVAPSLGLALGAAGAGLLVQFAPFPTVLVYALVAVLAVVLLVALFFVPETSPAVGFESSRHAWRSLLPSASVPREVRAPYVLILPCLMSAWALGGLYMSLGPSIVRSVFGVDNHLVAGLAIFALFAAGSLAAVAMRGRTPHRVVIAGVVVLATGVAAVVAAVLGGGIAVYFAGTALAGFGWGATFLGAMSVIGGLGRPHERGRIFATTFVVCYLAFSVPAMVAGAAASAFGLTATAVGYGVAVGVLALLAGAGLLLRAPKTGPAQLAEVPEPARP</sequence>
<keyword evidence="10" id="KW-1185">Reference proteome</keyword>
<feature type="transmembrane region" description="Helical" evidence="7">
    <location>
        <begin position="325"/>
        <end position="351"/>
    </location>
</feature>
<evidence type="ECO:0000259" key="8">
    <source>
        <dbReference type="PROSITE" id="PS50850"/>
    </source>
</evidence>
<organism evidence="9 10">
    <name type="scientific">Rhodococcus chondri</name>
    <dbReference type="NCBI Taxonomy" id="3065941"/>
    <lineage>
        <taxon>Bacteria</taxon>
        <taxon>Bacillati</taxon>
        <taxon>Actinomycetota</taxon>
        <taxon>Actinomycetes</taxon>
        <taxon>Mycobacteriales</taxon>
        <taxon>Nocardiaceae</taxon>
        <taxon>Rhodococcus</taxon>
    </lineage>
</organism>
<evidence type="ECO:0000313" key="9">
    <source>
        <dbReference type="EMBL" id="MEE2033280.1"/>
    </source>
</evidence>
<keyword evidence="3" id="KW-1003">Cell membrane</keyword>
<feature type="transmembrane region" description="Helical" evidence="7">
    <location>
        <begin position="264"/>
        <end position="284"/>
    </location>
</feature>
<dbReference type="Proteomes" id="UP001331936">
    <property type="component" value="Unassembled WGS sequence"/>
</dbReference>
<evidence type="ECO:0000256" key="3">
    <source>
        <dbReference type="ARBA" id="ARBA00022475"/>
    </source>
</evidence>
<reference evidence="9 10" key="1">
    <citation type="submission" date="2023-08" db="EMBL/GenBank/DDBJ databases">
        <authorList>
            <person name="Girao M."/>
            <person name="Carvalho M.F."/>
        </authorList>
    </citation>
    <scope>NUCLEOTIDE SEQUENCE [LARGE SCALE GENOMIC DNA]</scope>
    <source>
        <strain evidence="9 10">CC-R104</strain>
    </source>
</reference>
<dbReference type="PANTHER" id="PTHR23517">
    <property type="entry name" value="RESISTANCE PROTEIN MDTM, PUTATIVE-RELATED-RELATED"/>
    <property type="match status" value="1"/>
</dbReference>
<keyword evidence="2" id="KW-0813">Transport</keyword>
<dbReference type="PROSITE" id="PS00216">
    <property type="entry name" value="SUGAR_TRANSPORT_1"/>
    <property type="match status" value="1"/>
</dbReference>
<accession>A0ABU7JTW0</accession>
<dbReference type="InterPro" id="IPR020846">
    <property type="entry name" value="MFS_dom"/>
</dbReference>
<protein>
    <submittedName>
        <fullName evidence="9">MFS transporter</fullName>
    </submittedName>
</protein>
<dbReference type="EMBL" id="JAUZMZ010000076">
    <property type="protein sequence ID" value="MEE2033280.1"/>
    <property type="molecule type" value="Genomic_DNA"/>
</dbReference>
<feature type="transmembrane region" description="Helical" evidence="7">
    <location>
        <begin position="84"/>
        <end position="107"/>
    </location>
</feature>
<evidence type="ECO:0000313" key="10">
    <source>
        <dbReference type="Proteomes" id="UP001331936"/>
    </source>
</evidence>
<dbReference type="InterPro" id="IPR036259">
    <property type="entry name" value="MFS_trans_sf"/>
</dbReference>
<dbReference type="PROSITE" id="PS50850">
    <property type="entry name" value="MFS"/>
    <property type="match status" value="1"/>
</dbReference>